<dbReference type="SUPFAM" id="SSF51197">
    <property type="entry name" value="Clavaminate synthase-like"/>
    <property type="match status" value="1"/>
</dbReference>
<accession>A0ABR0DEL9</accession>
<name>A0ABR0DEL9_9LAMI</name>
<gene>
    <name evidence="4" type="ORF">RD792_005661</name>
</gene>
<evidence type="ECO:0000259" key="3">
    <source>
        <dbReference type="PROSITE" id="PS51184"/>
    </source>
</evidence>
<dbReference type="Gene3D" id="2.60.120.650">
    <property type="entry name" value="Cupin"/>
    <property type="match status" value="2"/>
</dbReference>
<proteinExistence type="predicted"/>
<dbReference type="PANTHER" id="PTHR10694:SF121">
    <property type="entry name" value="LYSINE-SPECIFIC DEMETHYLASE JMJ706-LIKE"/>
    <property type="match status" value="1"/>
</dbReference>
<feature type="domain" description="JmjC" evidence="3">
    <location>
        <begin position="79"/>
        <end position="257"/>
    </location>
</feature>
<evidence type="ECO:0000313" key="4">
    <source>
        <dbReference type="EMBL" id="KAK4487680.1"/>
    </source>
</evidence>
<comment type="caution">
    <text evidence="4">The sequence shown here is derived from an EMBL/GenBank/DDBJ whole genome shotgun (WGS) entry which is preliminary data.</text>
</comment>
<dbReference type="InterPro" id="IPR003347">
    <property type="entry name" value="JmjC_dom"/>
</dbReference>
<dbReference type="Pfam" id="PF02373">
    <property type="entry name" value="JmjC"/>
    <property type="match status" value="1"/>
</dbReference>
<evidence type="ECO:0000313" key="5">
    <source>
        <dbReference type="Proteomes" id="UP001291926"/>
    </source>
</evidence>
<dbReference type="EMBL" id="JAYDYQ010001337">
    <property type="protein sequence ID" value="KAK4487680.1"/>
    <property type="molecule type" value="Genomic_DNA"/>
</dbReference>
<dbReference type="InterPro" id="IPR004198">
    <property type="entry name" value="Znf_C5HC2"/>
</dbReference>
<sequence>VNLSDRLPKGKRAPRKPKPKNLSKCDSSGIKPDNYDMDHFHWMEKMIECPVYHPSKEEFEDPLAYVHKISPEASKFGTTFAIKLRQRKVIPPLIPSNPAGIVLMNEKIDFKFTTKVQPLRLPKWENGEKGTFYMSGSINYHHCGAPKTWYGVPGYSALRFENVVRKNIYNQEILSVNGEDTATFDLLSEKTTMFSPKILLQNDVPVYKAVQMPGEFVITFPQAYHAGFSHGFNCGEAVNFATGDWFSFGLEATTRYALLKRMPIIPFEELLYKEAKLLSNSSSHNLKVSFAFLMRLHHVARWFLKKFRKSLKSISVESQDTIFCFISKRECYVAYVVCKCNRDPICLFHEREICNCRCGKSCGLYLREDIQEMELVADMFEEEEEVHEKVQLQLKRDPFFLVMQNLSTSSEFEYIPSYSEKRPCKNQNRYKVSVKNVPKLA</sequence>
<evidence type="ECO:0000259" key="2">
    <source>
        <dbReference type="PROSITE" id="PS51183"/>
    </source>
</evidence>
<dbReference type="SMART" id="SM00545">
    <property type="entry name" value="JmjN"/>
    <property type="match status" value="1"/>
</dbReference>
<keyword evidence="5" id="KW-1185">Reference proteome</keyword>
<feature type="compositionally biased region" description="Basic residues" evidence="1">
    <location>
        <begin position="9"/>
        <end position="21"/>
    </location>
</feature>
<dbReference type="InterPro" id="IPR003349">
    <property type="entry name" value="JmjN"/>
</dbReference>
<feature type="region of interest" description="Disordered" evidence="1">
    <location>
        <begin position="1"/>
        <end position="30"/>
    </location>
</feature>
<feature type="non-terminal residue" evidence="4">
    <location>
        <position position="1"/>
    </location>
</feature>
<dbReference type="PANTHER" id="PTHR10694">
    <property type="entry name" value="LYSINE-SPECIFIC DEMETHYLASE"/>
    <property type="match status" value="1"/>
</dbReference>
<evidence type="ECO:0000256" key="1">
    <source>
        <dbReference type="SAM" id="MobiDB-lite"/>
    </source>
</evidence>
<organism evidence="4 5">
    <name type="scientific">Penstemon davidsonii</name>
    <dbReference type="NCBI Taxonomy" id="160366"/>
    <lineage>
        <taxon>Eukaryota</taxon>
        <taxon>Viridiplantae</taxon>
        <taxon>Streptophyta</taxon>
        <taxon>Embryophyta</taxon>
        <taxon>Tracheophyta</taxon>
        <taxon>Spermatophyta</taxon>
        <taxon>Magnoliopsida</taxon>
        <taxon>eudicotyledons</taxon>
        <taxon>Gunneridae</taxon>
        <taxon>Pentapetalae</taxon>
        <taxon>asterids</taxon>
        <taxon>lamiids</taxon>
        <taxon>Lamiales</taxon>
        <taxon>Plantaginaceae</taxon>
        <taxon>Cheloneae</taxon>
        <taxon>Penstemon</taxon>
    </lineage>
</organism>
<reference evidence="4 5" key="1">
    <citation type="journal article" date="2023" name="bioRxiv">
        <title>Genome report: Whole genome sequence and annotation of Penstemon davidsonii.</title>
        <authorList>
            <person name="Ostevik K.L."/>
            <person name="Alabady M."/>
            <person name="Zhang M."/>
            <person name="Rausher M.D."/>
        </authorList>
    </citation>
    <scope>NUCLEOTIDE SEQUENCE [LARGE SCALE GENOMIC DNA]</scope>
    <source>
        <strain evidence="4">DNT005</strain>
        <tissue evidence="4">Whole leaf</tissue>
    </source>
</reference>
<dbReference type="Pfam" id="PF02375">
    <property type="entry name" value="JmjN"/>
    <property type="match status" value="1"/>
</dbReference>
<dbReference type="Proteomes" id="UP001291926">
    <property type="component" value="Unassembled WGS sequence"/>
</dbReference>
<dbReference type="Pfam" id="PF02928">
    <property type="entry name" value="zf-C5HC2"/>
    <property type="match status" value="1"/>
</dbReference>
<feature type="domain" description="JmjN" evidence="2">
    <location>
        <begin position="49"/>
        <end position="98"/>
    </location>
</feature>
<dbReference type="PROSITE" id="PS51183">
    <property type="entry name" value="JMJN"/>
    <property type="match status" value="1"/>
</dbReference>
<dbReference type="PROSITE" id="PS51184">
    <property type="entry name" value="JMJC"/>
    <property type="match status" value="1"/>
</dbReference>
<dbReference type="SMART" id="SM00558">
    <property type="entry name" value="JmjC"/>
    <property type="match status" value="1"/>
</dbReference>
<protein>
    <submittedName>
        <fullName evidence="4">Uncharacterized protein</fullName>
    </submittedName>
</protein>